<dbReference type="Proteomes" id="UP000030416">
    <property type="component" value="Unassembled WGS sequence"/>
</dbReference>
<organism evidence="1 2">
    <name type="scientific">Ureibacillus manganicus DSM 26584</name>
    <dbReference type="NCBI Taxonomy" id="1384049"/>
    <lineage>
        <taxon>Bacteria</taxon>
        <taxon>Bacillati</taxon>
        <taxon>Bacillota</taxon>
        <taxon>Bacilli</taxon>
        <taxon>Bacillales</taxon>
        <taxon>Caryophanaceae</taxon>
        <taxon>Ureibacillus</taxon>
    </lineage>
</organism>
<proteinExistence type="predicted"/>
<dbReference type="AlphaFoldDB" id="A0A0A3HZX6"/>
<reference evidence="1 2" key="1">
    <citation type="submission" date="2014-02" db="EMBL/GenBank/DDBJ databases">
        <title>Draft genome sequence of Lysinibacillus manganicus DSM 26584T.</title>
        <authorList>
            <person name="Zhang F."/>
            <person name="Wang G."/>
            <person name="Zhang L."/>
        </authorList>
    </citation>
    <scope>NUCLEOTIDE SEQUENCE [LARGE SCALE GENOMIC DNA]</scope>
    <source>
        <strain evidence="1 2">DSM 26584</strain>
    </source>
</reference>
<sequence>MVDLNSLLDEFTHMHNEFIADWNKAMKTGDTTSLDRMAEYYYVAFFKSGTEKPMFFNKDESLSGMRQSVQHFIGSKKRFENRVIRLRTTENVVVFYELLIEKNDKILARLFTIENWILIDGNWMITRETEESIS</sequence>
<protein>
    <recommendedName>
        <fullName evidence="3">DUF4440 domain-containing protein</fullName>
    </recommendedName>
</protein>
<dbReference type="STRING" id="1384049.CD29_12745"/>
<name>A0A0A3HZX6_9BACL</name>
<evidence type="ECO:0000313" key="1">
    <source>
        <dbReference type="EMBL" id="KGR78019.1"/>
    </source>
</evidence>
<evidence type="ECO:0000313" key="2">
    <source>
        <dbReference type="Proteomes" id="UP000030416"/>
    </source>
</evidence>
<comment type="caution">
    <text evidence="1">The sequence shown here is derived from an EMBL/GenBank/DDBJ whole genome shotgun (WGS) entry which is preliminary data.</text>
</comment>
<accession>A0A0A3HZX6</accession>
<dbReference type="RefSeq" id="WP_036187209.1">
    <property type="nucleotide sequence ID" value="NZ_AVDA01000014.1"/>
</dbReference>
<evidence type="ECO:0008006" key="3">
    <source>
        <dbReference type="Google" id="ProtNLM"/>
    </source>
</evidence>
<keyword evidence="2" id="KW-1185">Reference proteome</keyword>
<dbReference type="EMBL" id="JPVN01000014">
    <property type="protein sequence ID" value="KGR78019.1"/>
    <property type="molecule type" value="Genomic_DNA"/>
</dbReference>
<gene>
    <name evidence="1" type="ORF">CD29_12745</name>
</gene>